<name>A0ABY7A103_9PSED</name>
<evidence type="ECO:0000313" key="5">
    <source>
        <dbReference type="Proteomes" id="UP001163624"/>
    </source>
</evidence>
<dbReference type="Proteomes" id="UP001163624">
    <property type="component" value="Chromosome"/>
</dbReference>
<feature type="transmembrane region" description="Helical" evidence="2">
    <location>
        <begin position="462"/>
        <end position="483"/>
    </location>
</feature>
<evidence type="ECO:0000313" key="4">
    <source>
        <dbReference type="EMBL" id="WAI50570.1"/>
    </source>
</evidence>
<sequence length="559" mass="63073">MNCWEILGLDAGADERTIKRHYARLLKTTRPDEDPVAFQALREAYEQALRLAQWRTDAEGEAVEALVAAAETADVAQAVQPLTESAVPVAAIDHRPRQLAELLTELRPSLLTERRLQAEAAGVAVEFERGVLRLCLKEEWESILRDAACAEYGWLEVRETRSLKAAELLPLYEQILQSYLLQMRALHNRSEPLELVDGLKSLLNQPWLQSYDGRALLEGSVVSMLLEMPYWSCATLDAIAEVFGWREGSREASCPEHQWRALLERWDAERFYSRISADAQCWELTPECRAARLVLAPWDRFQRRRFSRDFAKEEQESSRDVAASLVHRYPQLLPRLPGAPLDETFWRDLARSGPILTRVKLLWIGFILMYGLVYSLEPRKFDPALLVGIPLISTILAVGLDKLLVLYDLTLRHDLKKLDYRLSGYLPPGWHQYGAGIRPLRHGVPAIGGGLLIAHACDLQGAGFWLASLVLASALLLLIHLALRTQLLARGAELILDPVRRHSRVLLAVASVAILLGVIGIYVHRQQQLIDKQNPVGRQEKQHCLAPEHSRELACALSQ</sequence>
<dbReference type="SUPFAM" id="SSF46565">
    <property type="entry name" value="Chaperone J-domain"/>
    <property type="match status" value="1"/>
</dbReference>
<feature type="transmembrane region" description="Helical" evidence="2">
    <location>
        <begin position="504"/>
        <end position="523"/>
    </location>
</feature>
<reference evidence="4" key="1">
    <citation type="submission" date="2022-11" db="EMBL/GenBank/DDBJ databases">
        <title>Pseudomonas triclosanedens sp. nov., a triclosan degrader isolated from activated sludge.</title>
        <authorList>
            <person name="Yin Y."/>
            <person name="Lu Z."/>
        </authorList>
    </citation>
    <scope>NUCLEOTIDE SEQUENCE</scope>
    <source>
        <strain evidence="4">ZM23</strain>
    </source>
</reference>
<organism evidence="4 5">
    <name type="scientific">Pseudomonas triclosanedens</name>
    <dbReference type="NCBI Taxonomy" id="2961893"/>
    <lineage>
        <taxon>Bacteria</taxon>
        <taxon>Pseudomonadati</taxon>
        <taxon>Pseudomonadota</taxon>
        <taxon>Gammaproteobacteria</taxon>
        <taxon>Pseudomonadales</taxon>
        <taxon>Pseudomonadaceae</taxon>
        <taxon>Pseudomonas</taxon>
    </lineage>
</organism>
<feature type="transmembrane region" description="Helical" evidence="2">
    <location>
        <begin position="384"/>
        <end position="407"/>
    </location>
</feature>
<dbReference type="InterPro" id="IPR001623">
    <property type="entry name" value="DnaJ_domain"/>
</dbReference>
<dbReference type="InterPro" id="IPR036869">
    <property type="entry name" value="J_dom_sf"/>
</dbReference>
<accession>A0ABY7A103</accession>
<protein>
    <submittedName>
        <fullName evidence="4">J domain-containing protein</fullName>
    </submittedName>
</protein>
<evidence type="ECO:0000256" key="1">
    <source>
        <dbReference type="ARBA" id="ARBA00023186"/>
    </source>
</evidence>
<evidence type="ECO:0000256" key="2">
    <source>
        <dbReference type="SAM" id="Phobius"/>
    </source>
</evidence>
<dbReference type="PROSITE" id="PS50076">
    <property type="entry name" value="DNAJ_2"/>
    <property type="match status" value="1"/>
</dbReference>
<keyword evidence="2" id="KW-0812">Transmembrane</keyword>
<dbReference type="CDD" id="cd06257">
    <property type="entry name" value="DnaJ"/>
    <property type="match status" value="1"/>
</dbReference>
<keyword evidence="2" id="KW-1133">Transmembrane helix</keyword>
<proteinExistence type="predicted"/>
<gene>
    <name evidence="4" type="ORF">OU419_04705</name>
</gene>
<evidence type="ECO:0000259" key="3">
    <source>
        <dbReference type="PROSITE" id="PS50076"/>
    </source>
</evidence>
<keyword evidence="2" id="KW-0472">Membrane</keyword>
<feature type="transmembrane region" description="Helical" evidence="2">
    <location>
        <begin position="361"/>
        <end position="377"/>
    </location>
</feature>
<keyword evidence="1" id="KW-0143">Chaperone</keyword>
<feature type="domain" description="J" evidence="3">
    <location>
        <begin position="2"/>
        <end position="60"/>
    </location>
</feature>
<dbReference type="EMBL" id="CP113432">
    <property type="protein sequence ID" value="WAI50570.1"/>
    <property type="molecule type" value="Genomic_DNA"/>
</dbReference>
<dbReference type="Gene3D" id="1.10.287.110">
    <property type="entry name" value="DnaJ domain"/>
    <property type="match status" value="1"/>
</dbReference>
<dbReference type="SMART" id="SM00271">
    <property type="entry name" value="DnaJ"/>
    <property type="match status" value="1"/>
</dbReference>
<dbReference type="RefSeq" id="WP_254471148.1">
    <property type="nucleotide sequence ID" value="NZ_CP113432.1"/>
</dbReference>
<keyword evidence="5" id="KW-1185">Reference proteome</keyword>